<organism evidence="3 4">
    <name type="scientific">Pseudomonas weihenstephanensis</name>
    <dbReference type="NCBI Taxonomy" id="1608994"/>
    <lineage>
        <taxon>Bacteria</taxon>
        <taxon>Pseudomonadati</taxon>
        <taxon>Pseudomonadota</taxon>
        <taxon>Gammaproteobacteria</taxon>
        <taxon>Pseudomonadales</taxon>
        <taxon>Pseudomonadaceae</taxon>
        <taxon>Pseudomonas</taxon>
    </lineage>
</organism>
<evidence type="ECO:0000313" key="4">
    <source>
        <dbReference type="Proteomes" id="UP000036325"/>
    </source>
</evidence>
<evidence type="ECO:0000259" key="2">
    <source>
        <dbReference type="Pfam" id="PF00419"/>
    </source>
</evidence>
<evidence type="ECO:0000256" key="1">
    <source>
        <dbReference type="SAM" id="SignalP"/>
    </source>
</evidence>
<dbReference type="GO" id="GO:0007155">
    <property type="term" value="P:cell adhesion"/>
    <property type="evidence" value="ECO:0007669"/>
    <property type="project" value="InterPro"/>
</dbReference>
<dbReference type="SUPFAM" id="SSF49401">
    <property type="entry name" value="Bacterial adhesins"/>
    <property type="match status" value="1"/>
</dbReference>
<dbReference type="PATRIC" id="fig|1608994.3.peg.1432"/>
<dbReference type="AlphaFoldDB" id="A0A0J6IQK6"/>
<dbReference type="RefSeq" id="WP_048363055.1">
    <property type="nucleotide sequence ID" value="NZ_JYLF01000002.1"/>
</dbReference>
<evidence type="ECO:0000313" key="3">
    <source>
        <dbReference type="EMBL" id="KMN14518.1"/>
    </source>
</evidence>
<comment type="caution">
    <text evidence="3">The sequence shown here is derived from an EMBL/GenBank/DDBJ whole genome shotgun (WGS) entry which is preliminary data.</text>
</comment>
<dbReference type="InterPro" id="IPR000259">
    <property type="entry name" value="Adhesion_dom_fimbrial"/>
</dbReference>
<dbReference type="OrthoDB" id="7018672at2"/>
<dbReference type="InterPro" id="IPR008966">
    <property type="entry name" value="Adhesion_dom_sf"/>
</dbReference>
<dbReference type="Proteomes" id="UP000036325">
    <property type="component" value="Unassembled WGS sequence"/>
</dbReference>
<dbReference type="EMBL" id="JYLF01000002">
    <property type="protein sequence ID" value="KMN14518.1"/>
    <property type="molecule type" value="Genomic_DNA"/>
</dbReference>
<sequence>MRLWQQPALLALCSMGLGSHAMANLTFDGTLVEPPPCTINSGSTIEADFKDVGINKVDGINYRQSVSYTITCSSGTLPWEMVLTVKGVATSFESSAVQTSVSDLGIRLLQDGTPFDLNTSLIINPTTPPVLEAVPIKRPGVQLTTGGFSASATLLAEFQ</sequence>
<dbReference type="STRING" id="1608994.TU86_04210"/>
<accession>A0A0J6IQK6</accession>
<feature type="domain" description="Fimbrial-type adhesion" evidence="2">
    <location>
        <begin position="26"/>
        <end position="159"/>
    </location>
</feature>
<dbReference type="InterPro" id="IPR036937">
    <property type="entry name" value="Adhesion_dom_fimbrial_sf"/>
</dbReference>
<reference evidence="3 4" key="1">
    <citation type="submission" date="2015-02" db="EMBL/GenBank/DDBJ databases">
        <title>Pseudomonas helleri sp. nov. and Pseudomonas weihenstephanensis sp. nov., isolated from raw cows milk.</title>
        <authorList>
            <person name="von Neubeck M."/>
            <person name="Huptas C."/>
            <person name="Wenning M."/>
            <person name="Scherer S."/>
        </authorList>
    </citation>
    <scope>NUCLEOTIDE SEQUENCE [LARGE SCALE GENOMIC DNA]</scope>
    <source>
        <strain evidence="3 4">DSM 29166</strain>
    </source>
</reference>
<proteinExistence type="predicted"/>
<dbReference type="GO" id="GO:0009289">
    <property type="term" value="C:pilus"/>
    <property type="evidence" value="ECO:0007669"/>
    <property type="project" value="InterPro"/>
</dbReference>
<feature type="chain" id="PRO_5005274741" evidence="1">
    <location>
        <begin position="24"/>
        <end position="159"/>
    </location>
</feature>
<dbReference type="Pfam" id="PF00419">
    <property type="entry name" value="Fimbrial"/>
    <property type="match status" value="1"/>
</dbReference>
<keyword evidence="1" id="KW-0732">Signal</keyword>
<gene>
    <name evidence="3" type="ORF">TU86_04210</name>
</gene>
<protein>
    <submittedName>
        <fullName evidence="3">Pilus assembly protein</fullName>
    </submittedName>
</protein>
<name>A0A0J6IQK6_9PSED</name>
<feature type="signal peptide" evidence="1">
    <location>
        <begin position="1"/>
        <end position="23"/>
    </location>
</feature>
<dbReference type="Gene3D" id="2.60.40.1090">
    <property type="entry name" value="Fimbrial-type adhesion domain"/>
    <property type="match status" value="1"/>
</dbReference>